<organism evidence="2 3">
    <name type="scientific">Phytohabitans suffuscus</name>
    <dbReference type="NCBI Taxonomy" id="624315"/>
    <lineage>
        <taxon>Bacteria</taxon>
        <taxon>Bacillati</taxon>
        <taxon>Actinomycetota</taxon>
        <taxon>Actinomycetes</taxon>
        <taxon>Micromonosporales</taxon>
        <taxon>Micromonosporaceae</taxon>
    </lineage>
</organism>
<sequence length="141" mass="15427">MRRLRVERWLPACLLIAFGVLLYTAHAVALPHHETSAPHPHTPPATAMSPQLAGTDRGLPAVETVISPQLAGADRALPVVEQECCADDSHHQLARQTTVHTTVAEAHVTTSRAPTPVREPAEPGRTDDREVDRALLQVWRH</sequence>
<gene>
    <name evidence="2" type="ORF">Psuf_002660</name>
</gene>
<reference evidence="2 3" key="2">
    <citation type="submission" date="2020-03" db="EMBL/GenBank/DDBJ databases">
        <authorList>
            <person name="Ichikawa N."/>
            <person name="Kimura A."/>
            <person name="Kitahashi Y."/>
            <person name="Uohara A."/>
        </authorList>
    </citation>
    <scope>NUCLEOTIDE SEQUENCE [LARGE SCALE GENOMIC DNA]</scope>
    <source>
        <strain evidence="2 3">NBRC 105367</strain>
    </source>
</reference>
<protein>
    <submittedName>
        <fullName evidence="2">Uncharacterized protein</fullName>
    </submittedName>
</protein>
<evidence type="ECO:0000313" key="3">
    <source>
        <dbReference type="Proteomes" id="UP000503011"/>
    </source>
</evidence>
<proteinExistence type="predicted"/>
<evidence type="ECO:0000313" key="2">
    <source>
        <dbReference type="EMBL" id="BCB82953.1"/>
    </source>
</evidence>
<reference evidence="2 3" key="1">
    <citation type="submission" date="2020-03" db="EMBL/GenBank/DDBJ databases">
        <title>Whole genome shotgun sequence of Phytohabitans suffuscus NBRC 105367.</title>
        <authorList>
            <person name="Komaki H."/>
            <person name="Tamura T."/>
        </authorList>
    </citation>
    <scope>NUCLEOTIDE SEQUENCE [LARGE SCALE GENOMIC DNA]</scope>
    <source>
        <strain evidence="2 3">NBRC 105367</strain>
    </source>
</reference>
<dbReference type="AlphaFoldDB" id="A0A6F8YAA3"/>
<name>A0A6F8YAA3_9ACTN</name>
<keyword evidence="3" id="KW-1185">Reference proteome</keyword>
<dbReference type="Proteomes" id="UP000503011">
    <property type="component" value="Chromosome"/>
</dbReference>
<dbReference type="KEGG" id="psuu:Psuf_002660"/>
<feature type="compositionally biased region" description="Basic and acidic residues" evidence="1">
    <location>
        <begin position="119"/>
        <end position="128"/>
    </location>
</feature>
<feature type="region of interest" description="Disordered" evidence="1">
    <location>
        <begin position="34"/>
        <end position="58"/>
    </location>
</feature>
<dbReference type="RefSeq" id="WP_173152864.1">
    <property type="nucleotide sequence ID" value="NZ_AP022871.1"/>
</dbReference>
<evidence type="ECO:0000256" key="1">
    <source>
        <dbReference type="SAM" id="MobiDB-lite"/>
    </source>
</evidence>
<accession>A0A6F8YAA3</accession>
<feature type="region of interest" description="Disordered" evidence="1">
    <location>
        <begin position="105"/>
        <end position="128"/>
    </location>
</feature>
<dbReference type="EMBL" id="AP022871">
    <property type="protein sequence ID" value="BCB82953.1"/>
    <property type="molecule type" value="Genomic_DNA"/>
</dbReference>